<dbReference type="Proteomes" id="UP000198280">
    <property type="component" value="Unassembled WGS sequence"/>
</dbReference>
<comment type="cofactor">
    <cofactor evidence="1">
        <name>pyridoxal 5'-phosphate</name>
        <dbReference type="ChEBI" id="CHEBI:597326"/>
    </cofactor>
</comment>
<dbReference type="GO" id="GO:0006520">
    <property type="term" value="P:amino acid metabolic process"/>
    <property type="evidence" value="ECO:0007669"/>
    <property type="project" value="InterPro"/>
</dbReference>
<protein>
    <submittedName>
        <fullName evidence="8">Aspartate/methionine/tyrosine aminotransferase</fullName>
    </submittedName>
</protein>
<dbReference type="RefSeq" id="WP_089222755.1">
    <property type="nucleotide sequence ID" value="NZ_FZOF01000003.1"/>
</dbReference>
<dbReference type="Pfam" id="PF00155">
    <property type="entry name" value="Aminotran_1_2"/>
    <property type="match status" value="1"/>
</dbReference>
<comment type="similarity">
    <text evidence="2">Belongs to the class-I pyridoxal-phosphate-dependent aminotransferase family.</text>
</comment>
<dbReference type="InterPro" id="IPR015421">
    <property type="entry name" value="PyrdxlP-dep_Trfase_major"/>
</dbReference>
<feature type="region of interest" description="Disordered" evidence="6">
    <location>
        <begin position="1"/>
        <end position="27"/>
    </location>
</feature>
<dbReference type="PANTHER" id="PTHR46383:SF1">
    <property type="entry name" value="ASPARTATE AMINOTRANSFERASE"/>
    <property type="match status" value="1"/>
</dbReference>
<evidence type="ECO:0000256" key="1">
    <source>
        <dbReference type="ARBA" id="ARBA00001933"/>
    </source>
</evidence>
<accession>A0A239BKJ5</accession>
<name>A0A239BKJ5_9ACTN</name>
<sequence length="411" mass="41851">MQRTSPPAPAGRLARGAGRPDPGLPVPRYWAERLSAGMPGGAAPEPPGGGEAVRTAAAGYWERRGLATTAAGTVAAPGAEPLLLALLAAVDGDVVLARPAAAWQAPLVRTLGRRMTTVQTPAVGGGAPDPFALLEAVRRARAEGADPRVLLLAAADDPSGTVTPPELLHEVCEAAEQCGLLLVSDETYADTVHRPHETVLLTPAETLPGRTVVVTDLCAALVPPSWPVAIARFPSTTEGARLRAAVADHCAGLRAVLPEPVAAAAALALAEDDEVLAHLAAASRLHAALGAAAYRAVTRAGALSRPPEAGFHLYADLGPLRHVLAAAGVTDAPTLETALSTLLGRPVPGGHRFGDDPSALHVRIDTGPLHGTDDVMRRAALDARDPLELPHVAAALSGLEAAIADLSTGAA</sequence>
<dbReference type="EMBL" id="FZOF01000003">
    <property type="protein sequence ID" value="SNS08675.1"/>
    <property type="molecule type" value="Genomic_DNA"/>
</dbReference>
<evidence type="ECO:0000256" key="3">
    <source>
        <dbReference type="ARBA" id="ARBA00022576"/>
    </source>
</evidence>
<evidence type="ECO:0000256" key="4">
    <source>
        <dbReference type="ARBA" id="ARBA00022679"/>
    </source>
</evidence>
<proteinExistence type="inferred from homology"/>
<dbReference type="InterPro" id="IPR004839">
    <property type="entry name" value="Aminotransferase_I/II_large"/>
</dbReference>
<feature type="compositionally biased region" description="Low complexity" evidence="6">
    <location>
        <begin position="10"/>
        <end position="21"/>
    </location>
</feature>
<evidence type="ECO:0000256" key="5">
    <source>
        <dbReference type="ARBA" id="ARBA00022898"/>
    </source>
</evidence>
<dbReference type="OrthoDB" id="2192472at2"/>
<dbReference type="Gene3D" id="3.40.640.10">
    <property type="entry name" value="Type I PLP-dependent aspartate aminotransferase-like (Major domain)"/>
    <property type="match status" value="1"/>
</dbReference>
<dbReference type="PANTHER" id="PTHR46383">
    <property type="entry name" value="ASPARTATE AMINOTRANSFERASE"/>
    <property type="match status" value="1"/>
</dbReference>
<keyword evidence="3 8" id="KW-0032">Aminotransferase</keyword>
<dbReference type="AlphaFoldDB" id="A0A239BKJ5"/>
<evidence type="ECO:0000313" key="9">
    <source>
        <dbReference type="Proteomes" id="UP000198280"/>
    </source>
</evidence>
<keyword evidence="4 8" id="KW-0808">Transferase</keyword>
<organism evidence="8 9">
    <name type="scientific">Actinacidiphila glaucinigra</name>
    <dbReference type="NCBI Taxonomy" id="235986"/>
    <lineage>
        <taxon>Bacteria</taxon>
        <taxon>Bacillati</taxon>
        <taxon>Actinomycetota</taxon>
        <taxon>Actinomycetes</taxon>
        <taxon>Kitasatosporales</taxon>
        <taxon>Streptomycetaceae</taxon>
        <taxon>Actinacidiphila</taxon>
    </lineage>
</organism>
<evidence type="ECO:0000259" key="7">
    <source>
        <dbReference type="Pfam" id="PF00155"/>
    </source>
</evidence>
<evidence type="ECO:0000256" key="2">
    <source>
        <dbReference type="ARBA" id="ARBA00007441"/>
    </source>
</evidence>
<keyword evidence="9" id="KW-1185">Reference proteome</keyword>
<feature type="domain" description="Aminotransferase class I/classII large" evidence="7">
    <location>
        <begin position="48"/>
        <end position="320"/>
    </location>
</feature>
<reference evidence="8 9" key="1">
    <citation type="submission" date="2017-06" db="EMBL/GenBank/DDBJ databases">
        <authorList>
            <person name="Kim H.J."/>
            <person name="Triplett B.A."/>
        </authorList>
    </citation>
    <scope>NUCLEOTIDE SEQUENCE [LARGE SCALE GENOMIC DNA]</scope>
    <source>
        <strain evidence="8 9">CGMCC 4.1858</strain>
    </source>
</reference>
<dbReference type="GO" id="GO:0008483">
    <property type="term" value="F:transaminase activity"/>
    <property type="evidence" value="ECO:0007669"/>
    <property type="project" value="UniProtKB-KW"/>
</dbReference>
<gene>
    <name evidence="8" type="ORF">SAMN05216252_10340</name>
</gene>
<dbReference type="InterPro" id="IPR050596">
    <property type="entry name" value="AspAT/PAT-like"/>
</dbReference>
<dbReference type="GO" id="GO:0030170">
    <property type="term" value="F:pyridoxal phosphate binding"/>
    <property type="evidence" value="ECO:0007669"/>
    <property type="project" value="InterPro"/>
</dbReference>
<keyword evidence="5" id="KW-0663">Pyridoxal phosphate</keyword>
<dbReference type="SUPFAM" id="SSF53383">
    <property type="entry name" value="PLP-dependent transferases"/>
    <property type="match status" value="1"/>
</dbReference>
<evidence type="ECO:0000313" key="8">
    <source>
        <dbReference type="EMBL" id="SNS08675.1"/>
    </source>
</evidence>
<evidence type="ECO:0000256" key="6">
    <source>
        <dbReference type="SAM" id="MobiDB-lite"/>
    </source>
</evidence>
<dbReference type="InterPro" id="IPR015424">
    <property type="entry name" value="PyrdxlP-dep_Trfase"/>
</dbReference>